<dbReference type="Proteomes" id="UP001519291">
    <property type="component" value="Unassembled WGS sequence"/>
</dbReference>
<sequence>MSPDAASASGSQEGVREPDGPRRRGGPALKADARSAVPDVCAALAVTATVFLFLFARVRSGESSTVAVMPFMKDAGAYWMYFLSQAFGWSGLLWAWITIMLGLLLSGPRPGRLPISRAGLERWHRVTSLTTLALMVAHALMFAAELVRYKAESTWTERFWEAFVDTFVPGGYSSGTGRLAIPIGQGALYLAIPLGLLFYVRHRIGPHTWRRLHRFIVVVYVLSVWHTLLYGTNVWYAEWPRTALWLLQLPVAALLLLRLLRPARRAERLTWPGRRGGGTDRPSPPRLPAWAARVAGRVAVGAVLVGLVAVVASGHDGGRERPAPAPSPQAPHDHGSD</sequence>
<evidence type="ECO:0000256" key="5">
    <source>
        <dbReference type="SAM" id="MobiDB-lite"/>
    </source>
</evidence>
<feature type="transmembrane region" description="Helical" evidence="6">
    <location>
        <begin position="78"/>
        <end position="105"/>
    </location>
</feature>
<evidence type="ECO:0000313" key="9">
    <source>
        <dbReference type="Proteomes" id="UP001519291"/>
    </source>
</evidence>
<dbReference type="Pfam" id="PF01794">
    <property type="entry name" value="Ferric_reduct"/>
    <property type="match status" value="1"/>
</dbReference>
<feature type="region of interest" description="Disordered" evidence="5">
    <location>
        <begin position="1"/>
        <end position="30"/>
    </location>
</feature>
<comment type="subcellular location">
    <subcellularLocation>
        <location evidence="1">Membrane</location>
        <topology evidence="1">Multi-pass membrane protein</topology>
    </subcellularLocation>
</comment>
<keyword evidence="9" id="KW-1185">Reference proteome</keyword>
<evidence type="ECO:0000256" key="1">
    <source>
        <dbReference type="ARBA" id="ARBA00004141"/>
    </source>
</evidence>
<evidence type="ECO:0000256" key="2">
    <source>
        <dbReference type="ARBA" id="ARBA00022692"/>
    </source>
</evidence>
<feature type="transmembrane region" description="Helical" evidence="6">
    <location>
        <begin position="212"/>
        <end position="231"/>
    </location>
</feature>
<evidence type="ECO:0000256" key="6">
    <source>
        <dbReference type="SAM" id="Phobius"/>
    </source>
</evidence>
<proteinExistence type="predicted"/>
<gene>
    <name evidence="8" type="ORF">JO379_000388</name>
</gene>
<name>A0ABS4XWN5_9ACTN</name>
<comment type="caution">
    <text evidence="8">The sequence shown here is derived from an EMBL/GenBank/DDBJ whole genome shotgun (WGS) entry which is preliminary data.</text>
</comment>
<feature type="transmembrane region" description="Helical" evidence="6">
    <location>
        <begin position="179"/>
        <end position="200"/>
    </location>
</feature>
<feature type="transmembrane region" description="Helical" evidence="6">
    <location>
        <begin position="40"/>
        <end position="58"/>
    </location>
</feature>
<feature type="region of interest" description="Disordered" evidence="5">
    <location>
        <begin position="315"/>
        <end position="337"/>
    </location>
</feature>
<accession>A0ABS4XWN5</accession>
<evidence type="ECO:0000313" key="8">
    <source>
        <dbReference type="EMBL" id="MBP2400919.1"/>
    </source>
</evidence>
<reference evidence="8 9" key="1">
    <citation type="submission" date="2021-03" db="EMBL/GenBank/DDBJ databases">
        <title>Sequencing the genomes of 1000 actinobacteria strains.</title>
        <authorList>
            <person name="Klenk H.-P."/>
        </authorList>
    </citation>
    <scope>NUCLEOTIDE SEQUENCE [LARGE SCALE GENOMIC DNA]</scope>
    <source>
        <strain evidence="8 9">DSM 41480</strain>
    </source>
</reference>
<evidence type="ECO:0000256" key="4">
    <source>
        <dbReference type="ARBA" id="ARBA00023136"/>
    </source>
</evidence>
<dbReference type="GeneID" id="91567273"/>
<evidence type="ECO:0000256" key="3">
    <source>
        <dbReference type="ARBA" id="ARBA00022989"/>
    </source>
</evidence>
<evidence type="ECO:0000259" key="7">
    <source>
        <dbReference type="Pfam" id="PF01794"/>
    </source>
</evidence>
<keyword evidence="2 6" id="KW-0812">Transmembrane</keyword>
<dbReference type="RefSeq" id="WP_209513457.1">
    <property type="nucleotide sequence ID" value="NZ_JAGIOH010000001.1"/>
</dbReference>
<keyword evidence="4 6" id="KW-0472">Membrane</keyword>
<protein>
    <recommendedName>
        <fullName evidence="7">Ferric oxidoreductase domain-containing protein</fullName>
    </recommendedName>
</protein>
<keyword evidence="3 6" id="KW-1133">Transmembrane helix</keyword>
<dbReference type="EMBL" id="JAGIOH010000001">
    <property type="protein sequence ID" value="MBP2400919.1"/>
    <property type="molecule type" value="Genomic_DNA"/>
</dbReference>
<feature type="domain" description="Ferric oxidoreductase" evidence="7">
    <location>
        <begin position="94"/>
        <end position="223"/>
    </location>
</feature>
<organism evidence="8 9">
    <name type="scientific">Streptomyces syringium</name>
    <dbReference type="NCBI Taxonomy" id="76729"/>
    <lineage>
        <taxon>Bacteria</taxon>
        <taxon>Bacillati</taxon>
        <taxon>Actinomycetota</taxon>
        <taxon>Actinomycetes</taxon>
        <taxon>Kitasatosporales</taxon>
        <taxon>Streptomycetaceae</taxon>
        <taxon>Streptomyces</taxon>
    </lineage>
</organism>
<feature type="transmembrane region" description="Helical" evidence="6">
    <location>
        <begin position="243"/>
        <end position="260"/>
    </location>
</feature>
<dbReference type="InterPro" id="IPR013130">
    <property type="entry name" value="Fe3_Rdtase_TM_dom"/>
</dbReference>